<dbReference type="eggNOG" id="COG1345">
    <property type="taxonomic scope" value="Bacteria"/>
</dbReference>
<dbReference type="NCBIfam" id="NF033708">
    <property type="entry name" value="T9SS_Cterm_ChiA"/>
    <property type="match status" value="1"/>
</dbReference>
<dbReference type="InterPro" id="IPR049304">
    <property type="entry name" value="Gly_rich_dom"/>
</dbReference>
<proteinExistence type="predicted"/>
<dbReference type="OrthoDB" id="1652165at2"/>
<protein>
    <recommendedName>
        <fullName evidence="1">Glycine-rich domain-containing protein</fullName>
    </recommendedName>
</protein>
<sequence length="1469" mass="151844">MKKIYFPFNLPLKRFKTFCFLLVIFLSISSYGQDVKNHLHNSLPGSGTLEIPAGVGMSGNSIKVQTWGAGGGGGGPATLLGLLNVLNVGGGGGGGAFHEGSLNNVGEDPDNIKIAYTIGAGGAGGTPTTVDGRNGGNSFFSTVSANGGKGGAAGILLGGILNLYASNGIGGQGGQGGNFSGGDGFTAGLLGQGIGLVSGGGGGGAGSGGAGKGSNVDILSQAGGAGGIANGSDGGAGGKGGDGITASNLTHGNGLAGGFPAGGGGGSITVLDVIGLFGRPSGGAGANGQIKVTYTCPVYTVSNITADPVCVAPGTTVVTLNGFLPIGKYTVTYDVSSPSQTGLQAANVRVTTTGTLKFTVTGLTTVGTSRITIKNIRSVDCSTNIDKYVDVTVNPNLNASVSIAASPSGAICYGTPVTFTATPTNGGTAPVYQWRINGVNVAGANAVTYTNSTLINGDVVSCVMTSNASPCLTGSPATSNSITMTVSGPAANPVTVCIGGAGSLTASGCVDGSAVSVAKNPSARTNSSTGSSWTINTATASSKVTVGILGSESVITNNLQATTFGFAIPSNAKITGIQVVVNRYSSDNSSSRYVRDNTIQLIKTTGVVGVNKAVTASNWLITSSNVNYGNESDLWGTTWTPAEINSSSFGVALAVNISASGLLGDVTTATVSSIGITVTYYIPNPVNWYTVSSGGTSIGTGTSFNPVGVANSGLANTNIAGTHTYYAACSSAPECRTPVKFIISGVPTIATISTPAALCTGGILNPSVPSITTNSSVITASGWQLETAVGSGTYANLTVPYTVSLADSGKHIRYYVNANCATVYSDPVSITVNSILAPVIGTPTEPICTAPTANVVVNGLSGSWIINATPNVGLTGLTGSGATATIAGLTPGTTYNFTFSNGNCTSANFSVVVKKLPVKTWKNGVWDGADPTIDEKVLFESDYNINKSVTACSCEVKSGAVVVFNSGYYLKLRNELIVDSNGSLTFENNASLVQINNVLNTGIINYKRITTPVNRYDFTYWSSPVVGMTLKQLSPGTFYDKYFKYNNAWVSIVRETAMDIGEGYSVRAPQIIAISGNPANYPAVFKGVPFNGEIRKNLAGDKVYLLGNPYPSAISADAFLLANETKLQGTLYFWTHNSPPSEYISGDKKYNYTANDYATYNRTGGTATKAAIPDSNLNYPDINSNIPNGYITAAQGFFAPTSVVGGEIVFNNSMRLLTNEVMDNSQFFKLSDTSKSNVTDATTTIEKNRVWLNLTNEEGAFKQTLVGYITGATNDYEGKFDGVSYDGNEYLDFYSVRQDLNLAIQGRALPFQEKDSIVLGYKSAIKGDFKISIDHLDGVLSNQQIFVEDKDLQVLHDLKKAPYSFTTEKGIFNNRFVLRYEDKNAVIEDVDVPVEGVVISTKNKIITIAADDAIIETVAVYDFSGKLVYADNEVNLESTTISNLSTAHQALIVQVVLENGKKAVKKIIY</sequence>
<dbReference type="eggNOG" id="COG3291">
    <property type="taxonomic scope" value="Bacteria"/>
</dbReference>
<dbReference type="RefSeq" id="WP_051627421.1">
    <property type="nucleotide sequence ID" value="NZ_JNCA01000001.1"/>
</dbReference>
<organism evidence="2 3">
    <name type="scientific">Flavobacterium seoulense</name>
    <dbReference type="NCBI Taxonomy" id="1492738"/>
    <lineage>
        <taxon>Bacteria</taxon>
        <taxon>Pseudomonadati</taxon>
        <taxon>Bacteroidota</taxon>
        <taxon>Flavobacteriia</taxon>
        <taxon>Flavobacteriales</taxon>
        <taxon>Flavobacteriaceae</taxon>
        <taxon>Flavobacterium</taxon>
    </lineage>
</organism>
<dbReference type="PATRIC" id="fig|1492738.3.peg.106"/>
<feature type="domain" description="Glycine-rich" evidence="1">
    <location>
        <begin position="46"/>
        <end position="294"/>
    </location>
</feature>
<accession>A0A066WRC1</accession>
<keyword evidence="3" id="KW-1185">Reference proteome</keyword>
<dbReference type="Pfam" id="PF21722">
    <property type="entry name" value="Gly_rich_2"/>
    <property type="match status" value="1"/>
</dbReference>
<dbReference type="Proteomes" id="UP000027064">
    <property type="component" value="Unassembled WGS sequence"/>
</dbReference>
<dbReference type="STRING" id="1492738.FEM21_01100"/>
<comment type="caution">
    <text evidence="2">The sequence shown here is derived from an EMBL/GenBank/DDBJ whole genome shotgun (WGS) entry which is preliminary data.</text>
</comment>
<evidence type="ECO:0000313" key="3">
    <source>
        <dbReference type="Proteomes" id="UP000027064"/>
    </source>
</evidence>
<evidence type="ECO:0000313" key="2">
    <source>
        <dbReference type="EMBL" id="KDN56607.1"/>
    </source>
</evidence>
<dbReference type="eggNOG" id="COG4386">
    <property type="taxonomic scope" value="Bacteria"/>
</dbReference>
<dbReference type="EMBL" id="JNCA01000001">
    <property type="protein sequence ID" value="KDN56607.1"/>
    <property type="molecule type" value="Genomic_DNA"/>
</dbReference>
<reference evidence="2 3" key="1">
    <citation type="submission" date="2014-05" db="EMBL/GenBank/DDBJ databases">
        <title>Genome Sequence of Flavobacterium sp. EM1321.</title>
        <authorList>
            <person name="Shin S.-K."/>
            <person name="Yi H."/>
        </authorList>
    </citation>
    <scope>NUCLEOTIDE SEQUENCE [LARGE SCALE GENOMIC DNA]</scope>
    <source>
        <strain evidence="2 3">EM1321</strain>
    </source>
</reference>
<gene>
    <name evidence="2" type="ORF">FEM21_01100</name>
</gene>
<evidence type="ECO:0000259" key="1">
    <source>
        <dbReference type="Pfam" id="PF21722"/>
    </source>
</evidence>
<name>A0A066WRC1_9FLAO</name>